<dbReference type="SMART" id="SM01152">
    <property type="entry name" value="DUF167"/>
    <property type="match status" value="1"/>
</dbReference>
<dbReference type="Proteomes" id="UP000647172">
    <property type="component" value="Unassembled WGS sequence"/>
</dbReference>
<sequence length="137" mass="13523">MAKRRVSSPDPAARPDRAPGGAARLPEPAARPAGTGSPGQPGSSGGCSVAVRVRPGAGRTRVGGRYDGPHGPALIVAVGAPPVDGKATEAVRQALAAALGVKARDVVLKLGATSRDKVFTVPADAGPRLAALRDGSP</sequence>
<gene>
    <name evidence="4" type="ORF">Ani05nite_00880</name>
</gene>
<dbReference type="Pfam" id="PF02594">
    <property type="entry name" value="DUF167"/>
    <property type="match status" value="1"/>
</dbReference>
<evidence type="ECO:0000313" key="5">
    <source>
        <dbReference type="Proteomes" id="UP000647172"/>
    </source>
</evidence>
<dbReference type="EMBL" id="BOMQ01000004">
    <property type="protein sequence ID" value="GIE46554.1"/>
    <property type="molecule type" value="Genomic_DNA"/>
</dbReference>
<keyword evidence="5" id="KW-1185">Reference proteome</keyword>
<proteinExistence type="inferred from homology"/>
<comment type="similarity">
    <text evidence="1 2">Belongs to the UPF0235 family.</text>
</comment>
<reference evidence="4" key="1">
    <citation type="submission" date="2021-01" db="EMBL/GenBank/DDBJ databases">
        <title>Whole genome shotgun sequence of Actinoplanes nipponensis NBRC 14063.</title>
        <authorList>
            <person name="Komaki H."/>
            <person name="Tamura T."/>
        </authorList>
    </citation>
    <scope>NUCLEOTIDE SEQUENCE</scope>
    <source>
        <strain evidence="4">NBRC 14063</strain>
    </source>
</reference>
<comment type="caution">
    <text evidence="4">The sequence shown here is derived from an EMBL/GenBank/DDBJ whole genome shotgun (WGS) entry which is preliminary data.</text>
</comment>
<dbReference type="InterPro" id="IPR003746">
    <property type="entry name" value="DUF167"/>
</dbReference>
<dbReference type="NCBIfam" id="TIGR00251">
    <property type="entry name" value="DUF167 family protein"/>
    <property type="match status" value="1"/>
</dbReference>
<accession>A0A919JGW8</accession>
<organism evidence="4 5">
    <name type="scientific">Actinoplanes nipponensis</name>
    <dbReference type="NCBI Taxonomy" id="135950"/>
    <lineage>
        <taxon>Bacteria</taxon>
        <taxon>Bacillati</taxon>
        <taxon>Actinomycetota</taxon>
        <taxon>Actinomycetes</taxon>
        <taxon>Micromonosporales</taxon>
        <taxon>Micromonosporaceae</taxon>
        <taxon>Actinoplanes</taxon>
    </lineage>
</organism>
<evidence type="ECO:0000256" key="3">
    <source>
        <dbReference type="SAM" id="MobiDB-lite"/>
    </source>
</evidence>
<evidence type="ECO:0000313" key="4">
    <source>
        <dbReference type="EMBL" id="GIE46554.1"/>
    </source>
</evidence>
<dbReference type="GO" id="GO:0005737">
    <property type="term" value="C:cytoplasm"/>
    <property type="evidence" value="ECO:0007669"/>
    <property type="project" value="TreeGrafter"/>
</dbReference>
<dbReference type="SUPFAM" id="SSF69786">
    <property type="entry name" value="YggU-like"/>
    <property type="match status" value="1"/>
</dbReference>
<evidence type="ECO:0000256" key="1">
    <source>
        <dbReference type="ARBA" id="ARBA00010364"/>
    </source>
</evidence>
<feature type="region of interest" description="Disordered" evidence="3">
    <location>
        <begin position="1"/>
        <end position="50"/>
    </location>
</feature>
<dbReference type="AlphaFoldDB" id="A0A919JGW8"/>
<dbReference type="InterPro" id="IPR036591">
    <property type="entry name" value="YggU-like_sf"/>
</dbReference>
<dbReference type="HAMAP" id="MF_00634">
    <property type="entry name" value="UPF0235"/>
    <property type="match status" value="1"/>
</dbReference>
<dbReference type="PANTHER" id="PTHR13420:SF7">
    <property type="entry name" value="UPF0235 PROTEIN C15ORF40"/>
    <property type="match status" value="1"/>
</dbReference>
<evidence type="ECO:0000256" key="2">
    <source>
        <dbReference type="HAMAP-Rule" id="MF_00634"/>
    </source>
</evidence>
<feature type="compositionally biased region" description="Low complexity" evidence="3">
    <location>
        <begin position="18"/>
        <end position="35"/>
    </location>
</feature>
<dbReference type="Gene3D" id="3.30.1200.10">
    <property type="entry name" value="YggU-like"/>
    <property type="match status" value="1"/>
</dbReference>
<name>A0A919JGW8_9ACTN</name>
<dbReference type="PANTHER" id="PTHR13420">
    <property type="entry name" value="UPF0235 PROTEIN C15ORF40"/>
    <property type="match status" value="1"/>
</dbReference>
<protein>
    <recommendedName>
        <fullName evidence="2">UPF0235 protein Ani05nite_00880</fullName>
    </recommendedName>
</protein>
<feature type="compositionally biased region" description="Gly residues" evidence="3">
    <location>
        <begin position="36"/>
        <end position="45"/>
    </location>
</feature>